<dbReference type="KEGG" id="ani:ANIA_08894"/>
<dbReference type="PANTHER" id="PTHR31944:SF131">
    <property type="entry name" value="HEME-RESPONSIVE ZINC FINGER TRANSCRIPTION FACTOR HAP1"/>
    <property type="match status" value="1"/>
</dbReference>
<feature type="domain" description="Zn(2)-C6 fungal-type" evidence="8">
    <location>
        <begin position="151"/>
        <end position="182"/>
    </location>
</feature>
<evidence type="ECO:0000313" key="10">
    <source>
        <dbReference type="Proteomes" id="UP000000560"/>
    </source>
</evidence>
<dbReference type="GO" id="GO:0000981">
    <property type="term" value="F:DNA-binding transcription factor activity, RNA polymerase II-specific"/>
    <property type="evidence" value="ECO:0007669"/>
    <property type="project" value="InterPro"/>
</dbReference>
<dbReference type="SMART" id="SM00906">
    <property type="entry name" value="Fungal_trans"/>
    <property type="match status" value="1"/>
</dbReference>
<dbReference type="GeneID" id="2868179"/>
<evidence type="ECO:0000256" key="1">
    <source>
        <dbReference type="ARBA" id="ARBA00022723"/>
    </source>
</evidence>
<dbReference type="eggNOG" id="ENOG502SH73">
    <property type="taxonomic scope" value="Eukaryota"/>
</dbReference>
<dbReference type="Pfam" id="PF04082">
    <property type="entry name" value="Fungal_trans"/>
    <property type="match status" value="1"/>
</dbReference>
<dbReference type="RefSeq" id="XP_682163.1">
    <property type="nucleotide sequence ID" value="XM_677071.1"/>
</dbReference>
<evidence type="ECO:0000256" key="5">
    <source>
        <dbReference type="ARBA" id="ARBA00023163"/>
    </source>
</evidence>
<dbReference type="OMA" id="DLDECDC"/>
<dbReference type="PANTHER" id="PTHR31944">
    <property type="entry name" value="HEME-RESPONSIVE ZINC FINGER TRANSCRIPTION FACTOR HAP1"/>
    <property type="match status" value="1"/>
</dbReference>
<dbReference type="Gene3D" id="4.10.240.10">
    <property type="entry name" value="Zn(2)-C6 fungal-type DNA-binding domain"/>
    <property type="match status" value="1"/>
</dbReference>
<proteinExistence type="predicted"/>
<dbReference type="GO" id="GO:0008270">
    <property type="term" value="F:zinc ion binding"/>
    <property type="evidence" value="ECO:0007669"/>
    <property type="project" value="InterPro"/>
</dbReference>
<evidence type="ECO:0000313" key="9">
    <source>
        <dbReference type="EMBL" id="CBF84715.1"/>
    </source>
</evidence>
<keyword evidence="6" id="KW-0539">Nucleus</keyword>
<keyword evidence="1" id="KW-0479">Metal-binding</keyword>
<dbReference type="CDD" id="cd00067">
    <property type="entry name" value="GAL4"/>
    <property type="match status" value="1"/>
</dbReference>
<dbReference type="InParanoid" id="Q5AS36"/>
<dbReference type="CDD" id="cd12148">
    <property type="entry name" value="fungal_TF_MHR"/>
    <property type="match status" value="1"/>
</dbReference>
<name>Q5AS36_EMENI</name>
<keyword evidence="4" id="KW-0238">DNA-binding</keyword>
<feature type="region of interest" description="Disordered" evidence="7">
    <location>
        <begin position="186"/>
        <end position="208"/>
    </location>
</feature>
<dbReference type="PROSITE" id="PS00463">
    <property type="entry name" value="ZN2_CY6_FUNGAL_1"/>
    <property type="match status" value="1"/>
</dbReference>
<dbReference type="SMART" id="SM00066">
    <property type="entry name" value="GAL4"/>
    <property type="match status" value="1"/>
</dbReference>
<dbReference type="InterPro" id="IPR036864">
    <property type="entry name" value="Zn2-C6_fun-type_DNA-bd_sf"/>
</dbReference>
<dbReference type="EMBL" id="BN001307">
    <property type="protein sequence ID" value="CBF84715.1"/>
    <property type="molecule type" value="Genomic_DNA"/>
</dbReference>
<feature type="compositionally biased region" description="Low complexity" evidence="7">
    <location>
        <begin position="186"/>
        <end position="201"/>
    </location>
</feature>
<keyword evidence="3" id="KW-0805">Transcription regulation</keyword>
<accession>Q5AS36</accession>
<dbReference type="InterPro" id="IPR001138">
    <property type="entry name" value="Zn2Cys6_DnaBD"/>
</dbReference>
<reference evidence="10" key="1">
    <citation type="journal article" date="2005" name="Nature">
        <title>Sequencing of Aspergillus nidulans and comparative analysis with A. fumigatus and A. oryzae.</title>
        <authorList>
            <person name="Galagan J.E."/>
            <person name="Calvo S.E."/>
            <person name="Cuomo C."/>
            <person name="Ma L.J."/>
            <person name="Wortman J.R."/>
            <person name="Batzoglou S."/>
            <person name="Lee S.I."/>
            <person name="Basturkmen M."/>
            <person name="Spevak C.C."/>
            <person name="Clutterbuck J."/>
            <person name="Kapitonov V."/>
            <person name="Jurka J."/>
            <person name="Scazzocchio C."/>
            <person name="Farman M."/>
            <person name="Butler J."/>
            <person name="Purcell S."/>
            <person name="Harris S."/>
            <person name="Braus G.H."/>
            <person name="Draht O."/>
            <person name="Busch S."/>
            <person name="D'Enfert C."/>
            <person name="Bouchier C."/>
            <person name="Goldman G.H."/>
            <person name="Bell-Pedersen D."/>
            <person name="Griffiths-Jones S."/>
            <person name="Doonan J.H."/>
            <person name="Yu J."/>
            <person name="Vienken K."/>
            <person name="Pain A."/>
            <person name="Freitag M."/>
            <person name="Selker E.U."/>
            <person name="Archer D.B."/>
            <person name="Penalva M.A."/>
            <person name="Oakley B.R."/>
            <person name="Momany M."/>
            <person name="Tanaka T."/>
            <person name="Kumagai T."/>
            <person name="Asai K."/>
            <person name="Machida M."/>
            <person name="Nierman W.C."/>
            <person name="Denning D.W."/>
            <person name="Caddick M."/>
            <person name="Hynes M."/>
            <person name="Paoletti M."/>
            <person name="Fischer R."/>
            <person name="Miller B."/>
            <person name="Dyer P."/>
            <person name="Sachs M.S."/>
            <person name="Osmani S.A."/>
            <person name="Birren B.W."/>
        </authorList>
    </citation>
    <scope>NUCLEOTIDE SEQUENCE [LARGE SCALE GENOMIC DNA]</scope>
    <source>
        <strain evidence="10">FGSC A4 / ATCC 38163 / CBS 112.46 / NRRL 194 / M139</strain>
    </source>
</reference>
<dbReference type="Proteomes" id="UP000000560">
    <property type="component" value="Chromosome VII"/>
</dbReference>
<dbReference type="OrthoDB" id="4337792at2759"/>
<keyword evidence="10" id="KW-1185">Reference proteome</keyword>
<evidence type="ECO:0000256" key="7">
    <source>
        <dbReference type="SAM" id="MobiDB-lite"/>
    </source>
</evidence>
<evidence type="ECO:0000256" key="3">
    <source>
        <dbReference type="ARBA" id="ARBA00023015"/>
    </source>
</evidence>
<accession>C8VLS5</accession>
<keyword evidence="2" id="KW-0862">Zinc</keyword>
<organism evidence="9 10">
    <name type="scientific">Emericella nidulans (strain FGSC A4 / ATCC 38163 / CBS 112.46 / NRRL 194 / M139)</name>
    <name type="common">Aspergillus nidulans</name>
    <dbReference type="NCBI Taxonomy" id="227321"/>
    <lineage>
        <taxon>Eukaryota</taxon>
        <taxon>Fungi</taxon>
        <taxon>Dikarya</taxon>
        <taxon>Ascomycota</taxon>
        <taxon>Pezizomycotina</taxon>
        <taxon>Eurotiomycetes</taxon>
        <taxon>Eurotiomycetidae</taxon>
        <taxon>Eurotiales</taxon>
        <taxon>Aspergillaceae</taxon>
        <taxon>Aspergillus</taxon>
        <taxon>Aspergillus subgen. Nidulantes</taxon>
    </lineage>
</organism>
<dbReference type="InterPro" id="IPR051430">
    <property type="entry name" value="Fungal_TF_Env_Response"/>
</dbReference>
<dbReference type="GO" id="GO:0003677">
    <property type="term" value="F:DNA binding"/>
    <property type="evidence" value="ECO:0007669"/>
    <property type="project" value="UniProtKB-KW"/>
</dbReference>
<evidence type="ECO:0000259" key="8">
    <source>
        <dbReference type="PROSITE" id="PS50048"/>
    </source>
</evidence>
<dbReference type="GO" id="GO:0006351">
    <property type="term" value="P:DNA-templated transcription"/>
    <property type="evidence" value="ECO:0007669"/>
    <property type="project" value="InterPro"/>
</dbReference>
<dbReference type="HOGENOM" id="CLU_007091_2_0_1"/>
<dbReference type="Pfam" id="PF00172">
    <property type="entry name" value="Zn_clus"/>
    <property type="match status" value="1"/>
</dbReference>
<dbReference type="InterPro" id="IPR007219">
    <property type="entry name" value="XnlR_reg_dom"/>
</dbReference>
<dbReference type="SUPFAM" id="SSF57701">
    <property type="entry name" value="Zn2/Cys6 DNA-binding domain"/>
    <property type="match status" value="1"/>
</dbReference>
<dbReference type="PROSITE" id="PS50048">
    <property type="entry name" value="ZN2_CY6_FUNGAL_2"/>
    <property type="match status" value="1"/>
</dbReference>
<sequence length="871" mass="97246">MVKYNALFKDKDSGIFSSAKRNTPTKSMVDISLYEKRREEIWSLWPEFRETNEERHAEGLAKAQIVSVCQPEHNRMSYSMENGLNPEDIVTVSRAYQVFPHQGEDELVPSAICGKCHDGVSCPKNNTQPAKIPIPDHGQSSAPRRRRPALSCSICRRRKLKCDRSLPCGQCIKSKTPDLCVFSAPTPAQSATSSSMAASTSSEKRHALSDEASAVGNGLYVFDSKHRVAKPRGRPDELHELRSRVHTLELALAKSNTIQLPESSGYDCMPELGLRTLADPISDQVMNLCGRACFRGRNGRTRYRGRSSTELTLTFIERRDQVKDGTPSSLKEMLPPRSIADELLHLYLSTFETTYRILHIPSFLKEYEAYWTAPEAADTVFVAKLLALMATASCFISSSTTVNGKDTLHDVAVGWIFGVQRWIGSLFMRATAKFDILQIQCLLMIARQALAVDGDVVWLTSGSLIHTATIMGMHRDPARFGKMTPFWAEMRRRLWATILELELQASIDVGIPPSIDTDQYDCDLPSNLDDSDLTEDLVEAPVAKERTVLTQCSFQTMLAQSFPLRVRIAKAVNSLRFTMAYDEALRLGENLIRFMNEALVPFPTPVSDGTPSFARSFMLFLFQRSLLILHRPFSLSISLSPKYSYSRKVCLESSLEMLTQFESPLPSFQSSRTPCLGQIGGGMFRDECFHAAITLCVELSLQSTESASNSAPSTHGGSLNDIVRSQQEVLVRVLERTRENFGSRLTPKGNGCKAYAFLAMALASTKARLNGDDPLKSVEQAAHRSVKVFHHVISGLPYEEFLAQPESDWSDIGPSSTQTPEFGSSTPDMSFDPLSLLTNNPMDFSPLDFNNMFDTFNYRMPDLWDPNFLNL</sequence>
<protein>
    <submittedName>
        <fullName evidence="9">Zn(II)2Cys6 transcription factor (Eurofung)</fullName>
    </submittedName>
</protein>
<gene>
    <name evidence="9" type="ORF">ANIA_08894</name>
</gene>
<evidence type="ECO:0000256" key="4">
    <source>
        <dbReference type="ARBA" id="ARBA00023125"/>
    </source>
</evidence>
<reference evidence="10" key="2">
    <citation type="journal article" date="2009" name="Fungal Genet. Biol.">
        <title>The 2008 update of the Aspergillus nidulans genome annotation: a community effort.</title>
        <authorList>
            <person name="Wortman J.R."/>
            <person name="Gilsenan J.M."/>
            <person name="Joardar V."/>
            <person name="Deegan J."/>
            <person name="Clutterbuck J."/>
            <person name="Andersen M.R."/>
            <person name="Archer D."/>
            <person name="Bencina M."/>
            <person name="Braus G."/>
            <person name="Coutinho P."/>
            <person name="von Dohren H."/>
            <person name="Doonan J."/>
            <person name="Driessen A.J."/>
            <person name="Durek P."/>
            <person name="Espeso E."/>
            <person name="Fekete E."/>
            <person name="Flipphi M."/>
            <person name="Estrada C.G."/>
            <person name="Geysens S."/>
            <person name="Goldman G."/>
            <person name="de Groot P.W."/>
            <person name="Hansen K."/>
            <person name="Harris S.D."/>
            <person name="Heinekamp T."/>
            <person name="Helmstaedt K."/>
            <person name="Henrissat B."/>
            <person name="Hofmann G."/>
            <person name="Homan T."/>
            <person name="Horio T."/>
            <person name="Horiuchi H."/>
            <person name="James S."/>
            <person name="Jones M."/>
            <person name="Karaffa L."/>
            <person name="Karanyi Z."/>
            <person name="Kato M."/>
            <person name="Keller N."/>
            <person name="Kelly D.E."/>
            <person name="Kiel J.A."/>
            <person name="Kim J.M."/>
            <person name="van der Klei I.J."/>
            <person name="Klis F.M."/>
            <person name="Kovalchuk A."/>
            <person name="Krasevec N."/>
            <person name="Kubicek C.P."/>
            <person name="Liu B."/>
            <person name="Maccabe A."/>
            <person name="Meyer V."/>
            <person name="Mirabito P."/>
            <person name="Miskei M."/>
            <person name="Mos M."/>
            <person name="Mullins J."/>
            <person name="Nelson D.R."/>
            <person name="Nielsen J."/>
            <person name="Oakley B.R."/>
            <person name="Osmani S.A."/>
            <person name="Pakula T."/>
            <person name="Paszewski A."/>
            <person name="Paulsen I."/>
            <person name="Pilsyk S."/>
            <person name="Pocsi I."/>
            <person name="Punt P.J."/>
            <person name="Ram A.F."/>
            <person name="Ren Q."/>
            <person name="Robellet X."/>
            <person name="Robson G."/>
            <person name="Seiboth B."/>
            <person name="van Solingen P."/>
            <person name="Specht T."/>
            <person name="Sun J."/>
            <person name="Taheri-Talesh N."/>
            <person name="Takeshita N."/>
            <person name="Ussery D."/>
            <person name="vanKuyk P.A."/>
            <person name="Visser H."/>
            <person name="van de Vondervoort P.J."/>
            <person name="de Vries R.P."/>
            <person name="Walton J."/>
            <person name="Xiang X."/>
            <person name="Xiong Y."/>
            <person name="Zeng A.P."/>
            <person name="Brandt B.W."/>
            <person name="Cornell M.J."/>
            <person name="van den Hondel C.A."/>
            <person name="Visser J."/>
            <person name="Oliver S.G."/>
            <person name="Turner G."/>
        </authorList>
    </citation>
    <scope>GENOME REANNOTATION</scope>
    <source>
        <strain evidence="10">FGSC A4 / ATCC 38163 / CBS 112.46 / NRRL 194 / M139</strain>
    </source>
</reference>
<keyword evidence="5" id="KW-0804">Transcription</keyword>
<dbReference type="AlphaFoldDB" id="Q5AS36"/>
<evidence type="ECO:0000256" key="6">
    <source>
        <dbReference type="ARBA" id="ARBA00023242"/>
    </source>
</evidence>
<evidence type="ECO:0000256" key="2">
    <source>
        <dbReference type="ARBA" id="ARBA00022833"/>
    </source>
</evidence>